<dbReference type="GeneID" id="14405868"/>
<dbReference type="RefSeq" id="WP_015323280.1">
    <property type="nucleotide sequence ID" value="NC_019976.1"/>
</dbReference>
<keyword evidence="3" id="KW-1185">Reference proteome</keyword>
<dbReference type="Proteomes" id="UP000010878">
    <property type="component" value="Plasmid 2"/>
</dbReference>
<dbReference type="KEGG" id="nou:Natoc_4141"/>
<keyword evidence="1" id="KW-0812">Transmembrane</keyword>
<evidence type="ECO:0000256" key="1">
    <source>
        <dbReference type="SAM" id="Phobius"/>
    </source>
</evidence>
<organism evidence="2 3">
    <name type="scientific">Natronococcus occultus SP4</name>
    <dbReference type="NCBI Taxonomy" id="694430"/>
    <lineage>
        <taxon>Archaea</taxon>
        <taxon>Methanobacteriati</taxon>
        <taxon>Methanobacteriota</taxon>
        <taxon>Stenosarchaea group</taxon>
        <taxon>Halobacteria</taxon>
        <taxon>Halobacteriales</taxon>
        <taxon>Natrialbaceae</taxon>
        <taxon>Natronococcus</taxon>
    </lineage>
</organism>
<accession>L0K667</accession>
<dbReference type="HOGENOM" id="CLU_154337_1_0_2"/>
<feature type="transmembrane region" description="Helical" evidence="1">
    <location>
        <begin position="42"/>
        <end position="71"/>
    </location>
</feature>
<dbReference type="OrthoDB" id="307345at2157"/>
<keyword evidence="2" id="KW-0614">Plasmid</keyword>
<protein>
    <submittedName>
        <fullName evidence="2">Uncharacterized protein</fullName>
    </submittedName>
</protein>
<keyword evidence="1" id="KW-0472">Membrane</keyword>
<evidence type="ECO:0000313" key="3">
    <source>
        <dbReference type="Proteomes" id="UP000010878"/>
    </source>
</evidence>
<proteinExistence type="predicted"/>
<name>L0K667_9EURY</name>
<reference evidence="2 3" key="1">
    <citation type="submission" date="2012-11" db="EMBL/GenBank/DDBJ databases">
        <title>FINISHED of Natronococcus occultus SP4, DSM 3396.</title>
        <authorList>
            <consortium name="DOE Joint Genome Institute"/>
            <person name="Eisen J."/>
            <person name="Huntemann M."/>
            <person name="Wei C.-L."/>
            <person name="Han J."/>
            <person name="Detter J.C."/>
            <person name="Han C."/>
            <person name="Tapia R."/>
            <person name="Chen A."/>
            <person name="Kyrpides N."/>
            <person name="Mavromatis K."/>
            <person name="Markowitz V."/>
            <person name="Szeto E."/>
            <person name="Ivanova N."/>
            <person name="Mikhailova N."/>
            <person name="Ovchinnikova G."/>
            <person name="Pagani I."/>
            <person name="Pati A."/>
            <person name="Goodwin L."/>
            <person name="Nordberg H.P."/>
            <person name="Cantor M.N."/>
            <person name="Hua S.X."/>
            <person name="Woyke T."/>
            <person name="Eisen J."/>
            <person name="Klenk H.-P."/>
            <person name="Klenk H.-P."/>
        </authorList>
    </citation>
    <scope>NUCLEOTIDE SEQUENCE [LARGE SCALE GENOMIC DNA]</scope>
    <source>
        <strain evidence="2 3">SP4</strain>
        <plasmid evidence="3">Plasmid 2</plasmid>
    </source>
</reference>
<dbReference type="AlphaFoldDB" id="L0K667"/>
<keyword evidence="1" id="KW-1133">Transmembrane helix</keyword>
<dbReference type="EMBL" id="CP003931">
    <property type="protein sequence ID" value="AGB39849.1"/>
    <property type="molecule type" value="Genomic_DNA"/>
</dbReference>
<geneLocation type="plasmid" evidence="2">
    <name>2</name>
</geneLocation>
<gene>
    <name evidence="2" type="ORF">Natoc_4141</name>
</gene>
<evidence type="ECO:0000313" key="2">
    <source>
        <dbReference type="EMBL" id="AGB39849.1"/>
    </source>
</evidence>
<sequence length="117" mass="12900">MMWQDFVFTIGSGLSIAFLAPTLRNATANVPLGTSLPSMVIGFVYAFTFFTLGMTFSAVGALATGMMWTLISMFRSPANSALRLFPVDSPDLFVHDVKQWIDRRRSDSPLAGQYSSY</sequence>